<name>A0A072P7K3_9EURO</name>
<dbReference type="InterPro" id="IPR050309">
    <property type="entry name" value="Type-B_Carboxylest/Lipase"/>
</dbReference>
<keyword evidence="4" id="KW-1185">Reference proteome</keyword>
<evidence type="ECO:0000256" key="1">
    <source>
        <dbReference type="SAM" id="SignalP"/>
    </source>
</evidence>
<protein>
    <recommendedName>
        <fullName evidence="2">Carboxylesterase type B domain-containing protein</fullName>
    </recommendedName>
</protein>
<feature type="chain" id="PRO_5001681316" description="Carboxylesterase type B domain-containing protein" evidence="1">
    <location>
        <begin position="29"/>
        <end position="239"/>
    </location>
</feature>
<dbReference type="HOGENOM" id="CLU_1163509_0_0_1"/>
<dbReference type="EMBL" id="AMGV01000007">
    <property type="protein sequence ID" value="KEF55791.1"/>
    <property type="molecule type" value="Genomic_DNA"/>
</dbReference>
<dbReference type="STRING" id="1182545.A0A072P7K3"/>
<dbReference type="Pfam" id="PF00135">
    <property type="entry name" value="COesterase"/>
    <property type="match status" value="1"/>
</dbReference>
<organism evidence="3 4">
    <name type="scientific">Exophiala aquamarina CBS 119918</name>
    <dbReference type="NCBI Taxonomy" id="1182545"/>
    <lineage>
        <taxon>Eukaryota</taxon>
        <taxon>Fungi</taxon>
        <taxon>Dikarya</taxon>
        <taxon>Ascomycota</taxon>
        <taxon>Pezizomycotina</taxon>
        <taxon>Eurotiomycetes</taxon>
        <taxon>Chaetothyriomycetidae</taxon>
        <taxon>Chaetothyriales</taxon>
        <taxon>Herpotrichiellaceae</taxon>
        <taxon>Exophiala</taxon>
    </lineage>
</organism>
<feature type="non-terminal residue" evidence="3">
    <location>
        <position position="1"/>
    </location>
</feature>
<evidence type="ECO:0000313" key="4">
    <source>
        <dbReference type="Proteomes" id="UP000027920"/>
    </source>
</evidence>
<proteinExistence type="predicted"/>
<gene>
    <name evidence="3" type="ORF">A1O9_08542</name>
</gene>
<dbReference type="RefSeq" id="XP_013258381.1">
    <property type="nucleotide sequence ID" value="XM_013402927.1"/>
</dbReference>
<evidence type="ECO:0000313" key="3">
    <source>
        <dbReference type="EMBL" id="KEF55791.1"/>
    </source>
</evidence>
<dbReference type="AlphaFoldDB" id="A0A072P7K3"/>
<dbReference type="PANTHER" id="PTHR11559">
    <property type="entry name" value="CARBOXYLESTERASE"/>
    <property type="match status" value="1"/>
</dbReference>
<accession>A0A072P7K3</accession>
<keyword evidence="1" id="KW-0732">Signal</keyword>
<dbReference type="Gene3D" id="3.40.50.1820">
    <property type="entry name" value="alpha/beta hydrolase"/>
    <property type="match status" value="1"/>
</dbReference>
<feature type="signal peptide" evidence="1">
    <location>
        <begin position="1"/>
        <end position="28"/>
    </location>
</feature>
<dbReference type="OrthoDB" id="408631at2759"/>
<dbReference type="VEuPathDB" id="FungiDB:A1O9_08542"/>
<reference evidence="3 4" key="1">
    <citation type="submission" date="2013-03" db="EMBL/GenBank/DDBJ databases">
        <title>The Genome Sequence of Exophiala aquamarina CBS 119918.</title>
        <authorList>
            <consortium name="The Broad Institute Genomics Platform"/>
            <person name="Cuomo C."/>
            <person name="de Hoog S."/>
            <person name="Gorbushina A."/>
            <person name="Walker B."/>
            <person name="Young S.K."/>
            <person name="Zeng Q."/>
            <person name="Gargeya S."/>
            <person name="Fitzgerald M."/>
            <person name="Haas B."/>
            <person name="Abouelleil A."/>
            <person name="Allen A.W."/>
            <person name="Alvarado L."/>
            <person name="Arachchi H.M."/>
            <person name="Berlin A.M."/>
            <person name="Chapman S.B."/>
            <person name="Gainer-Dewar J."/>
            <person name="Goldberg J."/>
            <person name="Griggs A."/>
            <person name="Gujja S."/>
            <person name="Hansen M."/>
            <person name="Howarth C."/>
            <person name="Imamovic A."/>
            <person name="Ireland A."/>
            <person name="Larimer J."/>
            <person name="McCowan C."/>
            <person name="Murphy C."/>
            <person name="Pearson M."/>
            <person name="Poon T.W."/>
            <person name="Priest M."/>
            <person name="Roberts A."/>
            <person name="Saif S."/>
            <person name="Shea T."/>
            <person name="Sisk P."/>
            <person name="Sykes S."/>
            <person name="Wortman J."/>
            <person name="Nusbaum C."/>
            <person name="Birren B."/>
        </authorList>
    </citation>
    <scope>NUCLEOTIDE SEQUENCE [LARGE SCALE GENOMIC DNA]</scope>
    <source>
        <strain evidence="3 4">CBS 119918</strain>
    </source>
</reference>
<comment type="caution">
    <text evidence="3">The sequence shown here is derived from an EMBL/GenBank/DDBJ whole genome shotgun (WGS) entry which is preliminary data.</text>
</comment>
<dbReference type="InterPro" id="IPR002018">
    <property type="entry name" value="CarbesteraseB"/>
</dbReference>
<dbReference type="SUPFAM" id="SSF53474">
    <property type="entry name" value="alpha/beta-Hydrolases"/>
    <property type="match status" value="1"/>
</dbReference>
<evidence type="ECO:0000259" key="2">
    <source>
        <dbReference type="Pfam" id="PF00135"/>
    </source>
</evidence>
<dbReference type="GeneID" id="25283454"/>
<dbReference type="Proteomes" id="UP000027920">
    <property type="component" value="Unassembled WGS sequence"/>
</dbReference>
<dbReference type="InterPro" id="IPR029058">
    <property type="entry name" value="AB_hydrolase_fold"/>
</dbReference>
<feature type="domain" description="Carboxylesterase type B" evidence="2">
    <location>
        <begin position="29"/>
        <end position="230"/>
    </location>
</feature>
<sequence>IRFNAHLSFIAIRATLGLCVTVARPASALEVETSSCVLSGFVNSSAPNVRQFLGVPFAQLPEGVRRWLPPVRLQSSASVNAANFGPACPQVWINNETSVDVYSPRGGNETEYSPLAIFGEDSTGRKDLPVIVWYFGGGFLRGGTNLPYDNPQSWIERTQEHIVVAVNFRSNIFGFPNADGLDEQNLGLLDQRMGLEWVRDNIANFGGDPTKIIAWGQSAGAIAIDFLTLHILRIPSSVV</sequence>